<dbReference type="AlphaFoldDB" id="A0A9W6EX65"/>
<evidence type="ECO:0000313" key="2">
    <source>
        <dbReference type="Proteomes" id="UP001165080"/>
    </source>
</evidence>
<comment type="caution">
    <text evidence="1">The sequence shown here is derived from an EMBL/GenBank/DDBJ whole genome shotgun (WGS) entry which is preliminary data.</text>
</comment>
<reference evidence="1 2" key="1">
    <citation type="journal article" date="2023" name="Commun. Biol.">
        <title>Reorganization of the ancestral sex-determining regions during the evolution of trioecy in Pleodorina starrii.</title>
        <authorList>
            <person name="Takahashi K."/>
            <person name="Suzuki S."/>
            <person name="Kawai-Toyooka H."/>
            <person name="Yamamoto K."/>
            <person name="Hamaji T."/>
            <person name="Ootsuki R."/>
            <person name="Yamaguchi H."/>
            <person name="Kawachi M."/>
            <person name="Higashiyama T."/>
            <person name="Nozaki H."/>
        </authorList>
    </citation>
    <scope>NUCLEOTIDE SEQUENCE [LARGE SCALE GENOMIC DNA]</scope>
    <source>
        <strain evidence="1 2">NIES-4479</strain>
    </source>
</reference>
<protein>
    <submittedName>
        <fullName evidence="1">Uncharacterized protein</fullName>
    </submittedName>
</protein>
<sequence length="153" mass="16567">MNTLSCPNGGYRCRDSVELALHGSVDFHAAEHDMARAQSPDETALLTTVREAAYEKMYDSALAIAGLCAEWPMIIDGSGNTKKAWHAAHGSPRAGTAVHTVASILRDHIECYNPDCGEPGQRVGLHVVHVGTFNAIRSYRIHCATVRKTILAL</sequence>
<organism evidence="1 2">
    <name type="scientific">Pleodorina starrii</name>
    <dbReference type="NCBI Taxonomy" id="330485"/>
    <lineage>
        <taxon>Eukaryota</taxon>
        <taxon>Viridiplantae</taxon>
        <taxon>Chlorophyta</taxon>
        <taxon>core chlorophytes</taxon>
        <taxon>Chlorophyceae</taxon>
        <taxon>CS clade</taxon>
        <taxon>Chlamydomonadales</taxon>
        <taxon>Volvocaceae</taxon>
        <taxon>Pleodorina</taxon>
    </lineage>
</organism>
<evidence type="ECO:0000313" key="1">
    <source>
        <dbReference type="EMBL" id="GLC47686.1"/>
    </source>
</evidence>
<dbReference type="Proteomes" id="UP001165080">
    <property type="component" value="Unassembled WGS sequence"/>
</dbReference>
<proteinExistence type="predicted"/>
<name>A0A9W6EX65_9CHLO</name>
<dbReference type="EMBL" id="BRXU01000001">
    <property type="protein sequence ID" value="GLC47686.1"/>
    <property type="molecule type" value="Genomic_DNA"/>
</dbReference>
<keyword evidence="2" id="KW-1185">Reference proteome</keyword>
<gene>
    <name evidence="1" type="primary">PLEST000717</name>
    <name evidence="1" type="ORF">PLESTB_000015200</name>
</gene>
<accession>A0A9W6EX65</accession>